<reference evidence="15 16" key="1">
    <citation type="submission" date="2024-03" db="EMBL/GenBank/DDBJ databases">
        <title>Complete genome sequence of the green alga Chloropicon roscoffensis RCC1871.</title>
        <authorList>
            <person name="Lemieux C."/>
            <person name="Pombert J.-F."/>
            <person name="Otis C."/>
            <person name="Turmel M."/>
        </authorList>
    </citation>
    <scope>NUCLEOTIDE SEQUENCE [LARGE SCALE GENOMIC DNA]</scope>
    <source>
        <strain evidence="15 16">RCC1871</strain>
    </source>
</reference>
<dbReference type="EC" id="4.1.1.37" evidence="6 11"/>
<evidence type="ECO:0000256" key="1">
    <source>
        <dbReference type="ARBA" id="ARBA00002448"/>
    </source>
</evidence>
<accession>A0AAX4PAS8</accession>
<dbReference type="PANTHER" id="PTHR21091">
    <property type="entry name" value="METHYLTETRAHYDROFOLATE:HOMOCYSTEINE METHYLTRANSFERASE RELATED"/>
    <property type="match status" value="1"/>
</dbReference>
<evidence type="ECO:0000256" key="11">
    <source>
        <dbReference type="RuleBase" id="RU000554"/>
    </source>
</evidence>
<dbReference type="Pfam" id="PF01208">
    <property type="entry name" value="URO-D"/>
    <property type="match status" value="1"/>
</dbReference>
<comment type="function">
    <text evidence="1">Catalyzes the decarboxylation of four acetate groups of uroporphyrinogen-III to yield coproporphyrinogen-III.</text>
</comment>
<evidence type="ECO:0000256" key="7">
    <source>
        <dbReference type="ARBA" id="ARBA00022793"/>
    </source>
</evidence>
<dbReference type="EMBL" id="CP151507">
    <property type="protein sequence ID" value="WZN63487.1"/>
    <property type="molecule type" value="Genomic_DNA"/>
</dbReference>
<dbReference type="PROSITE" id="PS00907">
    <property type="entry name" value="UROD_2"/>
    <property type="match status" value="1"/>
</dbReference>
<comment type="pathway">
    <text evidence="3 11">Porphyrin-containing compound metabolism; protoporphyrin-IX biosynthesis; coproporphyrinogen-III from 5-aminolevulinate: step 4/4.</text>
</comment>
<comment type="subunit">
    <text evidence="5">Homodimer.</text>
</comment>
<comment type="similarity">
    <text evidence="4 12">Belongs to the uroporphyrinogen decarboxylase family.</text>
</comment>
<dbReference type="FunFam" id="3.20.20.210:FF:000006">
    <property type="entry name" value="Uroporphyrinogen decarboxylase"/>
    <property type="match status" value="1"/>
</dbReference>
<evidence type="ECO:0000313" key="16">
    <source>
        <dbReference type="Proteomes" id="UP001472866"/>
    </source>
</evidence>
<dbReference type="PANTHER" id="PTHR21091:SF174">
    <property type="entry name" value="UROPORPHYRINOGEN DECARBOXYLASE"/>
    <property type="match status" value="1"/>
</dbReference>
<organism evidence="15 16">
    <name type="scientific">Chloropicon roscoffensis</name>
    <dbReference type="NCBI Taxonomy" id="1461544"/>
    <lineage>
        <taxon>Eukaryota</taxon>
        <taxon>Viridiplantae</taxon>
        <taxon>Chlorophyta</taxon>
        <taxon>Chloropicophyceae</taxon>
        <taxon>Chloropicales</taxon>
        <taxon>Chloropicaceae</taxon>
        <taxon>Chloropicon</taxon>
    </lineage>
</organism>
<dbReference type="InterPro" id="IPR000257">
    <property type="entry name" value="Uroporphyrinogen_deCOase"/>
</dbReference>
<keyword evidence="16" id="KW-1185">Reference proteome</keyword>
<evidence type="ECO:0000256" key="3">
    <source>
        <dbReference type="ARBA" id="ARBA00004804"/>
    </source>
</evidence>
<comment type="subcellular location">
    <subcellularLocation>
        <location evidence="2">Plastid</location>
        <location evidence="2">Chloroplast</location>
    </subcellularLocation>
</comment>
<keyword evidence="8 11" id="KW-0456">Lyase</keyword>
<dbReference type="AlphaFoldDB" id="A0AAX4PAS8"/>
<dbReference type="CDD" id="cd00717">
    <property type="entry name" value="URO-D"/>
    <property type="match status" value="1"/>
</dbReference>
<proteinExistence type="inferred from homology"/>
<feature type="domain" description="Uroporphyrinogen decarboxylase (URO-D)" evidence="14">
    <location>
        <begin position="167"/>
        <end position="183"/>
    </location>
</feature>
<name>A0AAX4PAS8_9CHLO</name>
<dbReference type="GO" id="GO:0004853">
    <property type="term" value="F:uroporphyrinogen decarboxylase activity"/>
    <property type="evidence" value="ECO:0007669"/>
    <property type="project" value="UniProtKB-EC"/>
</dbReference>
<sequence>MKFSSIQVGGSRKGAGARCCRAQARQGSSSDPLLLRVARGEKAERAPVWLLRQAGRYMKEFRKYSDVLPFRERSETADIAVELSLQPWRAYKPDGVIMFSDILTPLPALGIDFDVVKGKGPVISNKVSSMDDVVALRPMLSPDEDLPFVSEILSTLRQEVNGEATVIGFVGTPWTLAAYSVEGGAERHCKTTKKMMFNDPAVLHALLDHISDALVEYCSYQIQSGAQVMQLFDSWAHHLTPEQFQAFSLDYAEKVIRELKKRHPDTPVLFYVNGCGGKLGMLKSCTADVVAVDWGVTIKETREALGEQRTIQGNVDPMVLFGTEDEIVSAVDRCVAEGLGQHHIVNVGNGVIVGTPEEAVGVLIDRVKEHSKVVSSV</sequence>
<dbReference type="InterPro" id="IPR038071">
    <property type="entry name" value="UROD/MetE-like_sf"/>
</dbReference>
<evidence type="ECO:0000256" key="10">
    <source>
        <dbReference type="ARBA" id="ARBA00048033"/>
    </source>
</evidence>
<evidence type="ECO:0000256" key="8">
    <source>
        <dbReference type="ARBA" id="ARBA00023239"/>
    </source>
</evidence>
<keyword evidence="7 11" id="KW-0210">Decarboxylase</keyword>
<dbReference type="PROSITE" id="PS00906">
    <property type="entry name" value="UROD_1"/>
    <property type="match status" value="1"/>
</dbReference>
<gene>
    <name evidence="15" type="ORF">HKI87_07g50360</name>
</gene>
<dbReference type="GO" id="GO:0006779">
    <property type="term" value="P:porphyrin-containing compound biosynthetic process"/>
    <property type="evidence" value="ECO:0007669"/>
    <property type="project" value="UniProtKB-KW"/>
</dbReference>
<comment type="catalytic activity">
    <reaction evidence="10 11">
        <text>uroporphyrinogen III + 4 H(+) = coproporphyrinogen III + 4 CO2</text>
        <dbReference type="Rhea" id="RHEA:19865"/>
        <dbReference type="ChEBI" id="CHEBI:15378"/>
        <dbReference type="ChEBI" id="CHEBI:16526"/>
        <dbReference type="ChEBI" id="CHEBI:57308"/>
        <dbReference type="ChEBI" id="CHEBI:57309"/>
        <dbReference type="EC" id="4.1.1.37"/>
    </reaction>
</comment>
<evidence type="ECO:0000256" key="2">
    <source>
        <dbReference type="ARBA" id="ARBA00004229"/>
    </source>
</evidence>
<evidence type="ECO:0000259" key="14">
    <source>
        <dbReference type="PROSITE" id="PS00907"/>
    </source>
</evidence>
<keyword evidence="9 11" id="KW-0627">Porphyrin biosynthesis</keyword>
<evidence type="ECO:0000256" key="5">
    <source>
        <dbReference type="ARBA" id="ARBA00011738"/>
    </source>
</evidence>
<evidence type="ECO:0000256" key="9">
    <source>
        <dbReference type="ARBA" id="ARBA00023244"/>
    </source>
</evidence>
<evidence type="ECO:0000256" key="6">
    <source>
        <dbReference type="ARBA" id="ARBA00012288"/>
    </source>
</evidence>
<evidence type="ECO:0000256" key="4">
    <source>
        <dbReference type="ARBA" id="ARBA00009935"/>
    </source>
</evidence>
<evidence type="ECO:0000259" key="13">
    <source>
        <dbReference type="PROSITE" id="PS00906"/>
    </source>
</evidence>
<dbReference type="Proteomes" id="UP001472866">
    <property type="component" value="Chromosome 07"/>
</dbReference>
<evidence type="ECO:0000256" key="12">
    <source>
        <dbReference type="RuleBase" id="RU004169"/>
    </source>
</evidence>
<dbReference type="Gene3D" id="3.20.20.210">
    <property type="match status" value="1"/>
</dbReference>
<evidence type="ECO:0000313" key="15">
    <source>
        <dbReference type="EMBL" id="WZN63487.1"/>
    </source>
</evidence>
<protein>
    <recommendedName>
        <fullName evidence="6 11">Uroporphyrinogen decarboxylase</fullName>
        <ecNumber evidence="6 11">4.1.1.37</ecNumber>
    </recommendedName>
</protein>
<dbReference type="GO" id="GO:0009507">
    <property type="term" value="C:chloroplast"/>
    <property type="evidence" value="ECO:0007669"/>
    <property type="project" value="UniProtKB-SubCell"/>
</dbReference>
<dbReference type="InterPro" id="IPR006361">
    <property type="entry name" value="Uroporphyrinogen_deCO2ase_HemE"/>
</dbReference>
<dbReference type="SUPFAM" id="SSF51726">
    <property type="entry name" value="UROD/MetE-like"/>
    <property type="match status" value="1"/>
</dbReference>
<dbReference type="NCBIfam" id="TIGR01464">
    <property type="entry name" value="hemE"/>
    <property type="match status" value="1"/>
</dbReference>
<feature type="domain" description="Uroporphyrinogen decarboxylase (URO-D)" evidence="13">
    <location>
        <begin position="47"/>
        <end position="56"/>
    </location>
</feature>